<keyword evidence="1" id="KW-1133">Transmembrane helix</keyword>
<feature type="transmembrane region" description="Helical" evidence="1">
    <location>
        <begin position="28"/>
        <end position="51"/>
    </location>
</feature>
<feature type="transmembrane region" description="Helical" evidence="1">
    <location>
        <begin position="103"/>
        <end position="126"/>
    </location>
</feature>
<reference evidence="2" key="1">
    <citation type="submission" date="2020-12" db="EMBL/GenBank/DDBJ databases">
        <title>Bacterial taxonomy.</title>
        <authorList>
            <person name="Pan X."/>
        </authorList>
    </citation>
    <scope>NUCLEOTIDE SEQUENCE</scope>
    <source>
        <strain evidence="2">M0105</strain>
    </source>
</reference>
<feature type="transmembrane region" description="Helical" evidence="1">
    <location>
        <begin position="138"/>
        <end position="160"/>
    </location>
</feature>
<comment type="caution">
    <text evidence="2">The sequence shown here is derived from an EMBL/GenBank/DDBJ whole genome shotgun (WGS) entry which is preliminary data.</text>
</comment>
<feature type="transmembrane region" description="Helical" evidence="1">
    <location>
        <begin position="71"/>
        <end position="91"/>
    </location>
</feature>
<gene>
    <name evidence="2" type="ORF">H0I76_13505</name>
</gene>
<proteinExistence type="predicted"/>
<evidence type="ECO:0000313" key="3">
    <source>
        <dbReference type="Proteomes" id="UP000655420"/>
    </source>
</evidence>
<dbReference type="AlphaFoldDB" id="A0A8J7MA15"/>
<keyword evidence="1" id="KW-0472">Membrane</keyword>
<name>A0A8J7MA15_9RHOB</name>
<evidence type="ECO:0000313" key="2">
    <source>
        <dbReference type="EMBL" id="MBK0400209.1"/>
    </source>
</evidence>
<sequence length="191" mass="20659">MIRNLLARMIEGLFQPARSARWLLSADLGLDTALLFVALAYVLQAIIQIVLPGARPLPDGIGHVPLTLHMLNLLLQVFLVAFMSFMIFAIGRLFGGTGTRKRAFLIVSWHTLVTTVLSPPFLIGMASVALGKELSPPLLGLMVAAAAVWLWVLSVYTAVLHGFSNPWGVMGVILGVLFLLSALFMNMVPAP</sequence>
<evidence type="ECO:0008006" key="4">
    <source>
        <dbReference type="Google" id="ProtNLM"/>
    </source>
</evidence>
<dbReference type="RefSeq" id="WP_200610693.1">
    <property type="nucleotide sequence ID" value="NZ_JAEHHL010000008.1"/>
</dbReference>
<accession>A0A8J7MA15</accession>
<protein>
    <recommendedName>
        <fullName evidence="4">Yip1 domain-containing protein</fullName>
    </recommendedName>
</protein>
<keyword evidence="3" id="KW-1185">Reference proteome</keyword>
<dbReference type="Proteomes" id="UP000655420">
    <property type="component" value="Unassembled WGS sequence"/>
</dbReference>
<feature type="transmembrane region" description="Helical" evidence="1">
    <location>
        <begin position="167"/>
        <end position="188"/>
    </location>
</feature>
<evidence type="ECO:0000256" key="1">
    <source>
        <dbReference type="SAM" id="Phobius"/>
    </source>
</evidence>
<keyword evidence="1" id="KW-0812">Transmembrane</keyword>
<organism evidence="2 3">
    <name type="scientific">Thermohalobaculum xanthum</name>
    <dbReference type="NCBI Taxonomy" id="2753746"/>
    <lineage>
        <taxon>Bacteria</taxon>
        <taxon>Pseudomonadati</taxon>
        <taxon>Pseudomonadota</taxon>
        <taxon>Alphaproteobacteria</taxon>
        <taxon>Rhodobacterales</taxon>
        <taxon>Paracoccaceae</taxon>
        <taxon>Thermohalobaculum</taxon>
    </lineage>
</organism>
<dbReference type="EMBL" id="JAEHHL010000008">
    <property type="protein sequence ID" value="MBK0400209.1"/>
    <property type="molecule type" value="Genomic_DNA"/>
</dbReference>